<feature type="compositionally biased region" description="Basic and acidic residues" evidence="1">
    <location>
        <begin position="15"/>
        <end position="26"/>
    </location>
</feature>
<sequence length="74" mass="8244">MPSYKNNPSDEEYLDSIKKHTDKETNNPEAAQTPPKKAIKTVTEIVREAGEASVNRRSAMLKGKGSEKDKKKQA</sequence>
<gene>
    <name evidence="2" type="ORF">PROQFM164_S01g001268</name>
</gene>
<keyword evidence="3" id="KW-1185">Reference proteome</keyword>
<dbReference type="AlphaFoldDB" id="W6QCX7"/>
<protein>
    <submittedName>
        <fullName evidence="2">Genomic scaffold, ProqFM164S01</fullName>
    </submittedName>
</protein>
<evidence type="ECO:0000313" key="3">
    <source>
        <dbReference type="Proteomes" id="UP000030686"/>
    </source>
</evidence>
<feature type="region of interest" description="Disordered" evidence="1">
    <location>
        <begin position="49"/>
        <end position="74"/>
    </location>
</feature>
<proteinExistence type="predicted"/>
<name>W6QCX7_PENRF</name>
<organism evidence="2 3">
    <name type="scientific">Penicillium roqueforti (strain FM164)</name>
    <dbReference type="NCBI Taxonomy" id="1365484"/>
    <lineage>
        <taxon>Eukaryota</taxon>
        <taxon>Fungi</taxon>
        <taxon>Dikarya</taxon>
        <taxon>Ascomycota</taxon>
        <taxon>Pezizomycotina</taxon>
        <taxon>Eurotiomycetes</taxon>
        <taxon>Eurotiomycetidae</taxon>
        <taxon>Eurotiales</taxon>
        <taxon>Aspergillaceae</taxon>
        <taxon>Penicillium</taxon>
    </lineage>
</organism>
<feature type="region of interest" description="Disordered" evidence="1">
    <location>
        <begin position="1"/>
        <end position="37"/>
    </location>
</feature>
<dbReference type="Proteomes" id="UP000030686">
    <property type="component" value="Unassembled WGS sequence"/>
</dbReference>
<accession>W6QCX7</accession>
<dbReference type="OrthoDB" id="4363441at2759"/>
<reference evidence="2" key="1">
    <citation type="journal article" date="2014" name="Nat. Commun.">
        <title>Multiple recent horizontal transfers of a large genomic region in cheese making fungi.</title>
        <authorList>
            <person name="Cheeseman K."/>
            <person name="Ropars J."/>
            <person name="Renault P."/>
            <person name="Dupont J."/>
            <person name="Gouzy J."/>
            <person name="Branca A."/>
            <person name="Abraham A.L."/>
            <person name="Ceppi M."/>
            <person name="Conseiller E."/>
            <person name="Debuchy R."/>
            <person name="Malagnac F."/>
            <person name="Goarin A."/>
            <person name="Silar P."/>
            <person name="Lacoste S."/>
            <person name="Sallet E."/>
            <person name="Bensimon A."/>
            <person name="Giraud T."/>
            <person name="Brygoo Y."/>
        </authorList>
    </citation>
    <scope>NUCLEOTIDE SEQUENCE [LARGE SCALE GENOMIC DNA]</scope>
    <source>
        <strain evidence="2">FM164</strain>
    </source>
</reference>
<evidence type="ECO:0000313" key="2">
    <source>
        <dbReference type="EMBL" id="CDM27457.1"/>
    </source>
</evidence>
<evidence type="ECO:0000256" key="1">
    <source>
        <dbReference type="SAM" id="MobiDB-lite"/>
    </source>
</evidence>
<dbReference type="EMBL" id="HG792015">
    <property type="protein sequence ID" value="CDM27457.1"/>
    <property type="molecule type" value="Genomic_DNA"/>
</dbReference>
<feature type="compositionally biased region" description="Basic and acidic residues" evidence="1">
    <location>
        <begin position="64"/>
        <end position="74"/>
    </location>
</feature>